<proteinExistence type="predicted"/>
<comment type="caution">
    <text evidence="1">The sequence shown here is derived from an EMBL/GenBank/DDBJ whole genome shotgun (WGS) entry which is preliminary data.</text>
</comment>
<keyword evidence="2" id="KW-1185">Reference proteome</keyword>
<name>A0A5B7IX94_PORTR</name>
<reference evidence="1 2" key="1">
    <citation type="submission" date="2019-05" db="EMBL/GenBank/DDBJ databases">
        <title>Another draft genome of Portunus trituberculatus and its Hox gene families provides insights of decapod evolution.</title>
        <authorList>
            <person name="Jeong J.-H."/>
            <person name="Song I."/>
            <person name="Kim S."/>
            <person name="Choi T."/>
            <person name="Kim D."/>
            <person name="Ryu S."/>
            <person name="Kim W."/>
        </authorList>
    </citation>
    <scope>NUCLEOTIDE SEQUENCE [LARGE SCALE GENOMIC DNA]</scope>
    <source>
        <tissue evidence="1">Muscle</tissue>
    </source>
</reference>
<accession>A0A5B7IX94</accession>
<sequence>MGRGLGRGEAVKRWCSGVVGENSWVCRSTQHSTHPPTRGRPAYLPPTHRLATVSPTLLSGGRGVKVREGLVVRCLGWYYGTLMRRSEAPLRPQVRLVL</sequence>
<organism evidence="1 2">
    <name type="scientific">Portunus trituberculatus</name>
    <name type="common">Swimming crab</name>
    <name type="synonym">Neptunus trituberculatus</name>
    <dbReference type="NCBI Taxonomy" id="210409"/>
    <lineage>
        <taxon>Eukaryota</taxon>
        <taxon>Metazoa</taxon>
        <taxon>Ecdysozoa</taxon>
        <taxon>Arthropoda</taxon>
        <taxon>Crustacea</taxon>
        <taxon>Multicrustacea</taxon>
        <taxon>Malacostraca</taxon>
        <taxon>Eumalacostraca</taxon>
        <taxon>Eucarida</taxon>
        <taxon>Decapoda</taxon>
        <taxon>Pleocyemata</taxon>
        <taxon>Brachyura</taxon>
        <taxon>Eubrachyura</taxon>
        <taxon>Portunoidea</taxon>
        <taxon>Portunidae</taxon>
        <taxon>Portuninae</taxon>
        <taxon>Portunus</taxon>
    </lineage>
</organism>
<dbReference type="Proteomes" id="UP000324222">
    <property type="component" value="Unassembled WGS sequence"/>
</dbReference>
<protein>
    <submittedName>
        <fullName evidence="1">Uncharacterized protein</fullName>
    </submittedName>
</protein>
<dbReference type="EMBL" id="VSRR010071146">
    <property type="protein sequence ID" value="MPC86336.1"/>
    <property type="molecule type" value="Genomic_DNA"/>
</dbReference>
<evidence type="ECO:0000313" key="2">
    <source>
        <dbReference type="Proteomes" id="UP000324222"/>
    </source>
</evidence>
<gene>
    <name evidence="1" type="ORF">E2C01_081159</name>
</gene>
<evidence type="ECO:0000313" key="1">
    <source>
        <dbReference type="EMBL" id="MPC86336.1"/>
    </source>
</evidence>
<dbReference type="AlphaFoldDB" id="A0A5B7IX94"/>